<feature type="compositionally biased region" description="Polar residues" evidence="1">
    <location>
        <begin position="7"/>
        <end position="21"/>
    </location>
</feature>
<dbReference type="EMBL" id="AVOT02018058">
    <property type="protein sequence ID" value="MBW0504661.1"/>
    <property type="molecule type" value="Genomic_DNA"/>
</dbReference>
<feature type="compositionally biased region" description="Basic and acidic residues" evidence="1">
    <location>
        <begin position="121"/>
        <end position="153"/>
    </location>
</feature>
<evidence type="ECO:0000256" key="1">
    <source>
        <dbReference type="SAM" id="MobiDB-lite"/>
    </source>
</evidence>
<dbReference type="AlphaFoldDB" id="A0A9Q3DIB9"/>
<keyword evidence="3" id="KW-1185">Reference proteome</keyword>
<feature type="region of interest" description="Disordered" evidence="1">
    <location>
        <begin position="1"/>
        <end position="47"/>
    </location>
</feature>
<gene>
    <name evidence="2" type="ORF">O181_044376</name>
</gene>
<reference evidence="2" key="1">
    <citation type="submission" date="2021-03" db="EMBL/GenBank/DDBJ databases">
        <title>Draft genome sequence of rust myrtle Austropuccinia psidii MF-1, a brazilian biotype.</title>
        <authorList>
            <person name="Quecine M.C."/>
            <person name="Pachon D.M.R."/>
            <person name="Bonatelli M.L."/>
            <person name="Correr F.H."/>
            <person name="Franceschini L.M."/>
            <person name="Leite T.F."/>
            <person name="Margarido G.R.A."/>
            <person name="Almeida C.A."/>
            <person name="Ferrarezi J.A."/>
            <person name="Labate C.A."/>
        </authorList>
    </citation>
    <scope>NUCLEOTIDE SEQUENCE</scope>
    <source>
        <strain evidence="2">MF-1</strain>
    </source>
</reference>
<evidence type="ECO:0000313" key="2">
    <source>
        <dbReference type="EMBL" id="MBW0504661.1"/>
    </source>
</evidence>
<feature type="compositionally biased region" description="Polar residues" evidence="1">
    <location>
        <begin position="28"/>
        <end position="37"/>
    </location>
</feature>
<dbReference type="OrthoDB" id="2506366at2759"/>
<comment type="caution">
    <text evidence="2">The sequence shown here is derived from an EMBL/GenBank/DDBJ whole genome shotgun (WGS) entry which is preliminary data.</text>
</comment>
<sequence>MNPPRRNWNNNQEQRSSQNKQPYRPRNPLSQFSSSYQPYIPAQKAPRPPLKCAYFKEEGHSAARFTHLAEYLDSRIVRTQGASYLFPNYKRVPMEGNESAKNIVRAFARKQAELNKKFMERPVVKQKPEEEVKSTEKKSEDKSTSISHVEDWSNWKPPTISSFNDTFESHIAIRQTKQRMER</sequence>
<feature type="region of interest" description="Disordered" evidence="1">
    <location>
        <begin position="121"/>
        <end position="167"/>
    </location>
</feature>
<dbReference type="Proteomes" id="UP000765509">
    <property type="component" value="Unassembled WGS sequence"/>
</dbReference>
<evidence type="ECO:0000313" key="3">
    <source>
        <dbReference type="Proteomes" id="UP000765509"/>
    </source>
</evidence>
<proteinExistence type="predicted"/>
<accession>A0A9Q3DIB9</accession>
<name>A0A9Q3DIB9_9BASI</name>
<organism evidence="2 3">
    <name type="scientific">Austropuccinia psidii MF-1</name>
    <dbReference type="NCBI Taxonomy" id="1389203"/>
    <lineage>
        <taxon>Eukaryota</taxon>
        <taxon>Fungi</taxon>
        <taxon>Dikarya</taxon>
        <taxon>Basidiomycota</taxon>
        <taxon>Pucciniomycotina</taxon>
        <taxon>Pucciniomycetes</taxon>
        <taxon>Pucciniales</taxon>
        <taxon>Sphaerophragmiaceae</taxon>
        <taxon>Austropuccinia</taxon>
    </lineage>
</organism>
<protein>
    <submittedName>
        <fullName evidence="2">Uncharacterized protein</fullName>
    </submittedName>
</protein>